<dbReference type="AlphaFoldDB" id="I5ATB9"/>
<dbReference type="InterPro" id="IPR002549">
    <property type="entry name" value="AI-2E-like"/>
</dbReference>
<keyword evidence="4" id="KW-1003">Cell membrane</keyword>
<keyword evidence="11" id="KW-1185">Reference proteome</keyword>
<dbReference type="STRING" id="633697.EubceDRAFT1_1225"/>
<feature type="transmembrane region" description="Helical" evidence="9">
    <location>
        <begin position="233"/>
        <end position="255"/>
    </location>
</feature>
<feature type="transmembrane region" description="Helical" evidence="9">
    <location>
        <begin position="85"/>
        <end position="108"/>
    </location>
</feature>
<dbReference type="OrthoDB" id="9793390at2"/>
<dbReference type="HOGENOM" id="CLU_031275_2_0_9"/>
<dbReference type="eggNOG" id="COG0628">
    <property type="taxonomic scope" value="Bacteria"/>
</dbReference>
<feature type="compositionally biased region" description="Acidic residues" evidence="8">
    <location>
        <begin position="394"/>
        <end position="430"/>
    </location>
</feature>
<keyword evidence="7 9" id="KW-0472">Membrane</keyword>
<evidence type="ECO:0000256" key="4">
    <source>
        <dbReference type="ARBA" id="ARBA00022475"/>
    </source>
</evidence>
<dbReference type="Pfam" id="PF01594">
    <property type="entry name" value="AI-2E_transport"/>
    <property type="match status" value="1"/>
</dbReference>
<keyword evidence="5 9" id="KW-0812">Transmembrane</keyword>
<evidence type="ECO:0000256" key="3">
    <source>
        <dbReference type="ARBA" id="ARBA00022448"/>
    </source>
</evidence>
<evidence type="ECO:0000313" key="10">
    <source>
        <dbReference type="EMBL" id="EIM57042.1"/>
    </source>
</evidence>
<gene>
    <name evidence="10" type="ORF">EubceDRAFT1_1225</name>
</gene>
<evidence type="ECO:0000256" key="5">
    <source>
        <dbReference type="ARBA" id="ARBA00022692"/>
    </source>
</evidence>
<organism evidence="10 11">
    <name type="scientific">Eubacterium cellulosolvens (strain ATCC 43171 / JCM 9499 / 6)</name>
    <name type="common">Cillobacterium cellulosolvens</name>
    <dbReference type="NCBI Taxonomy" id="633697"/>
    <lineage>
        <taxon>Bacteria</taxon>
        <taxon>Bacillati</taxon>
        <taxon>Bacillota</taxon>
        <taxon>Clostridia</taxon>
        <taxon>Eubacteriales</taxon>
        <taxon>Eubacteriaceae</taxon>
        <taxon>Eubacterium</taxon>
    </lineage>
</organism>
<evidence type="ECO:0000256" key="7">
    <source>
        <dbReference type="ARBA" id="ARBA00023136"/>
    </source>
</evidence>
<feature type="transmembrane region" description="Helical" evidence="9">
    <location>
        <begin position="12"/>
        <end position="39"/>
    </location>
</feature>
<feature type="transmembrane region" description="Helical" evidence="9">
    <location>
        <begin position="45"/>
        <end position="65"/>
    </location>
</feature>
<dbReference type="GO" id="GO:0055085">
    <property type="term" value="P:transmembrane transport"/>
    <property type="evidence" value="ECO:0007669"/>
    <property type="project" value="TreeGrafter"/>
</dbReference>
<feature type="transmembrane region" description="Helical" evidence="9">
    <location>
        <begin position="175"/>
        <end position="194"/>
    </location>
</feature>
<protein>
    <submittedName>
        <fullName evidence="10">Putative permease</fullName>
    </submittedName>
</protein>
<feature type="transmembrane region" description="Helical" evidence="9">
    <location>
        <begin position="275"/>
        <end position="307"/>
    </location>
</feature>
<evidence type="ECO:0000256" key="9">
    <source>
        <dbReference type="SAM" id="Phobius"/>
    </source>
</evidence>
<evidence type="ECO:0000313" key="11">
    <source>
        <dbReference type="Proteomes" id="UP000005753"/>
    </source>
</evidence>
<name>I5ATB9_EUBC6</name>
<dbReference type="GO" id="GO:0005886">
    <property type="term" value="C:plasma membrane"/>
    <property type="evidence" value="ECO:0007669"/>
    <property type="project" value="UniProtKB-SubCell"/>
</dbReference>
<dbReference type="PANTHER" id="PTHR21716">
    <property type="entry name" value="TRANSMEMBRANE PROTEIN"/>
    <property type="match status" value="1"/>
</dbReference>
<feature type="compositionally biased region" description="Basic and acidic residues" evidence="8">
    <location>
        <begin position="377"/>
        <end position="393"/>
    </location>
</feature>
<keyword evidence="6 9" id="KW-1133">Transmembrane helix</keyword>
<evidence type="ECO:0000256" key="6">
    <source>
        <dbReference type="ARBA" id="ARBA00022989"/>
    </source>
</evidence>
<dbReference type="EMBL" id="CM001487">
    <property type="protein sequence ID" value="EIM57042.1"/>
    <property type="molecule type" value="Genomic_DNA"/>
</dbReference>
<proteinExistence type="inferred from homology"/>
<evidence type="ECO:0000256" key="1">
    <source>
        <dbReference type="ARBA" id="ARBA00004651"/>
    </source>
</evidence>
<evidence type="ECO:0000256" key="8">
    <source>
        <dbReference type="SAM" id="MobiDB-lite"/>
    </source>
</evidence>
<evidence type="ECO:0000256" key="2">
    <source>
        <dbReference type="ARBA" id="ARBA00009773"/>
    </source>
</evidence>
<keyword evidence="3" id="KW-0813">Transport</keyword>
<feature type="region of interest" description="Disordered" evidence="8">
    <location>
        <begin position="377"/>
        <end position="430"/>
    </location>
</feature>
<reference evidence="10 11" key="2">
    <citation type="submission" date="2012-02" db="EMBL/GenBank/DDBJ databases">
        <title>Improved High-Quality Draft sequence of Eubacterium cellulosolvens 6.</title>
        <authorList>
            <consortium name="US DOE Joint Genome Institute"/>
            <person name="Lucas S."/>
            <person name="Han J."/>
            <person name="Lapidus A."/>
            <person name="Cheng J.-F."/>
            <person name="Goodwin L."/>
            <person name="Pitluck S."/>
            <person name="Peters L."/>
            <person name="Mikhailova N."/>
            <person name="Gu W."/>
            <person name="Detter J.C."/>
            <person name="Han C."/>
            <person name="Tapia R."/>
            <person name="Land M."/>
            <person name="Hauser L."/>
            <person name="Kyrpides N."/>
            <person name="Ivanova N."/>
            <person name="Pagani I."/>
            <person name="Johnson E."/>
            <person name="Mukhopadhyay B."/>
            <person name="Anderson I."/>
            <person name="Woyke T."/>
        </authorList>
    </citation>
    <scope>NUCLEOTIDE SEQUENCE [LARGE SCALE GENOMIC DNA]</scope>
    <source>
        <strain evidence="10 11">6</strain>
    </source>
</reference>
<comment type="similarity">
    <text evidence="2">Belongs to the autoinducer-2 exporter (AI-2E) (TC 2.A.86) family.</text>
</comment>
<dbReference type="PANTHER" id="PTHR21716:SF53">
    <property type="entry name" value="PERMEASE PERM-RELATED"/>
    <property type="match status" value="1"/>
</dbReference>
<reference evidence="10 11" key="1">
    <citation type="submission" date="2010-08" db="EMBL/GenBank/DDBJ databases">
        <authorList>
            <consortium name="US DOE Joint Genome Institute (JGI-PGF)"/>
            <person name="Lucas S."/>
            <person name="Copeland A."/>
            <person name="Lapidus A."/>
            <person name="Cheng J.-F."/>
            <person name="Bruce D."/>
            <person name="Goodwin L."/>
            <person name="Pitluck S."/>
            <person name="Land M.L."/>
            <person name="Hauser L."/>
            <person name="Chang Y.-J."/>
            <person name="Anderson I.J."/>
            <person name="Johnson E."/>
            <person name="Mulhopadhyay B."/>
            <person name="Kyrpides N."/>
            <person name="Woyke T.J."/>
        </authorList>
    </citation>
    <scope>NUCLEOTIDE SEQUENCE [LARGE SCALE GENOMIC DNA]</scope>
    <source>
        <strain evidence="10 11">6</strain>
    </source>
</reference>
<comment type="subcellular location">
    <subcellularLocation>
        <location evidence="1">Cell membrane</location>
        <topology evidence="1">Multi-pass membrane protein</topology>
    </subcellularLocation>
</comment>
<sequence length="430" mass="48091">MRFDKNLLKKRWVSYTVALCIAVILYLTLSNINIFFTGISAFLDFIYPVFLGLIIAYIMDPLVMLYQKNVFQRVSKNTIRRNLSVVAAVITVLAGIIFLMVALIPQIVNSISTFVGNIETYAKSLQKLLKDLENLSSSWKFDLSSVISQGEDMVEKLLADMPKNLNAILDTTVSFGKSIASWVIGAIFAIYFLIDKDRLKNAGSKLLRSFVLDRTYRNYVVFWERSNQILIRYIVYDVLDGLIIGVTNWFFMAVADMPYGLLISVVVGVTNLAPTFGPIVGGAIGAFILVLINPWYALTFLIFTIVLQTVDGYILKPKLFAATLGVSGVWILICIVVGGRMFGVGGILLAIPFAAIMDYIYKESILVSLAERKARREEWYSAENEKKEEKTDQIDGEEDSSEEEDTDVEEADVDDVEAEDAEAEDVGDPE</sequence>
<accession>I5ATB9</accession>
<dbReference type="Proteomes" id="UP000005753">
    <property type="component" value="Chromosome"/>
</dbReference>